<feature type="compositionally biased region" description="Low complexity" evidence="4">
    <location>
        <begin position="981"/>
        <end position="1000"/>
    </location>
</feature>
<keyword evidence="3" id="KW-0206">Cytoskeleton</keyword>
<feature type="region of interest" description="Disordered" evidence="4">
    <location>
        <begin position="574"/>
        <end position="594"/>
    </location>
</feature>
<feature type="region of interest" description="Disordered" evidence="4">
    <location>
        <begin position="973"/>
        <end position="1049"/>
    </location>
</feature>
<feature type="compositionally biased region" description="Low complexity" evidence="4">
    <location>
        <begin position="1627"/>
        <end position="1651"/>
    </location>
</feature>
<dbReference type="InterPro" id="IPR003108">
    <property type="entry name" value="GAR_dom"/>
</dbReference>
<reference evidence="6" key="1">
    <citation type="submission" date="2021-03" db="EMBL/GenBank/DDBJ databases">
        <title>Comparative genomics and phylogenomic investigation of the class Geoglossomycetes provide insights into ecological specialization and systematics.</title>
        <authorList>
            <person name="Melie T."/>
            <person name="Pirro S."/>
            <person name="Miller A.N."/>
            <person name="Quandt A."/>
        </authorList>
    </citation>
    <scope>NUCLEOTIDE SEQUENCE</scope>
    <source>
        <strain evidence="6">GBOQ0MN5Z8</strain>
    </source>
</reference>
<accession>A0A9P8HYZ5</accession>
<feature type="compositionally biased region" description="Basic and acidic residues" evidence="4">
    <location>
        <begin position="457"/>
        <end position="466"/>
    </location>
</feature>
<feature type="compositionally biased region" description="Low complexity" evidence="4">
    <location>
        <begin position="1173"/>
        <end position="1186"/>
    </location>
</feature>
<evidence type="ECO:0000256" key="1">
    <source>
        <dbReference type="ARBA" id="ARBA00004245"/>
    </source>
</evidence>
<sequence length="1780" mass="190634">MSEIQFGAGNPSHPFVPLRRLTTRSPSPSRSPTRGGGFTAHVLDPLLSDLSPSKTLEALSSSPTFVGNGGRSSALQASIAVASPAQRAFAVRAALAHKKLREWSVELSSWEWPTKDGLSETSRGFQVPSWEERAAKRRRMDSGLQSQKKSWGVVTHGGGGLVTSQKASLDAVIGSSSGFGASDDGDDGDDDVEAGLEPDDEYWGSLPAYRVLEYEERVETIKGEMEALDLEELKSQVLDAHIPSRSRPSSSYDLIDDEPSLENYVPLGDFTALITATTLQALPYLSRVIGLLNTWVIRIAVLKVVPKFLANLEEVEDLVKLAFGAIVVSTATPHASSQRGKLTEKGPGPGALRLWGGGRNRLLPIPPDEDFTRSAFNAVREMLERKVTSLGQLLDSMLDDLEGRDDTIPEEWIEKMEAAEESYGNWVIEAEKKVLEAEWRRSFQAQAEQLTSAQNSKKADAGKDIVGKAGANGDDPAECEVSAQEEPVGGAHDIAEGGASKDVQAIQCPDLLPVQQPDDTRVYDRADEVELAGDVADVTGVKEDTADNWEADIGGVCDPVLDETSVYTPAMQGLDLPSAQPTDDSHDYERTDKVDPDEDTIEITEIKEDETNHQETDVDGTYILVPSDASGDISTSPSLDSPPAQLDATRDFEEVEQACQVLERDMTNEIIVAEDTTGVAGTTSSQISENTLDVLDVCELNPPLASQVSDARTPEKAAVLDDDWDMVDGSDTAEQNIRIVKAASGQSRENGAEASGVYCPTQGIPTQLSTTQNSDSPPPIPEVPIIGKVSSDGNTTDDVFVHVISNAIGTYPTTETNNEGQEPVINNERPETPPLQRPLPLGSPTISPPTSQRKAGRRSPLGTVDSGDIRYNISNPVIVADAGPAGASSTEHPTSVENDAFFNPKVANKDCTAACLASSNSVETLPDKPVHGENNSHISVRAKPSELPTATSISYAHEIKPLVLASPWTTPVRPDFDSDNSQTSPNLSIQSSSSSPTFQTRGLEPPRFGRPTDNTDSLPPISGTHESLSSRMTTESKCMTNENVGPERQLDLDLNREGLGIRDIMTETVSHISLGGGTSATEATGELDIHGGDQPEATPRDAIPQFQETSRSIDLSDGGLPQEESIAGAESERNEFSVETPITTDSGEVVLDSVENFNPENHGQPDTVELEHSISASPSLSESSYSPETAALEVPKATGESSDKINSVESDSPSPSPSPPSIKADATVGCIASAGECLLTRSDENANSSPKVGAFVTIDTHPNLQPHLDDTPDGNKVVPTSEGTPETLKHSPVSVPTSPAQRLPLESQLTPLQAETPNALWTRSPYSSPLTMDNTPQGAGPRTPMSSESFRNLTRPRRSEPPTPLPSLSINDVEEQSPSVRQYLKRHDTGSSEDDPLGSLPALQIPKRRQRTYSSPEKSLVVPGRPQQKGTDTGGAGSENTYSRGPIELSKAIVLESPVENADDHLEQKINSILTTIPARIRLSSELEAEPSPNGRSSPPKSYATVSPGVRPLRATSASPSFTLAPAYAKNPRPRAKGSNPDIKLYHLHRSSGEAPIKLFVRLVGENGERVMVRVGGGWADLGEYLKEYATHHGRRSTSDGRIEIQDVPKLNSKGSVASLKAQATGRSTPTSRPPSSLDRSTSLPFARSTRNPPPSTPPTTTHTPTTPTPQSQTQFPTIVSRRAQELTPPSNGSSVSSSARSSSRLSWTEEEPAPALGLAGPKSRKVDMAPDRQAWVEGVLGQVRKASAQKREENDFGSLGRIGGTKRVFRRGSKGGREN</sequence>
<dbReference type="GO" id="GO:0005856">
    <property type="term" value="C:cytoskeleton"/>
    <property type="evidence" value="ECO:0007669"/>
    <property type="project" value="UniProtKB-SubCell"/>
</dbReference>
<feature type="region of interest" description="Disordered" evidence="4">
    <location>
        <begin position="810"/>
        <end position="868"/>
    </location>
</feature>
<dbReference type="Pfam" id="PF02187">
    <property type="entry name" value="GAS2"/>
    <property type="match status" value="1"/>
</dbReference>
<dbReference type="OrthoDB" id="5409589at2759"/>
<feature type="compositionally biased region" description="Low complexity" evidence="4">
    <location>
        <begin position="17"/>
        <end position="33"/>
    </location>
</feature>
<feature type="domain" description="GAR" evidence="5">
    <location>
        <begin position="1517"/>
        <end position="1593"/>
    </location>
</feature>
<evidence type="ECO:0000256" key="3">
    <source>
        <dbReference type="ARBA" id="ARBA00023212"/>
    </source>
</evidence>
<comment type="subcellular location">
    <subcellularLocation>
        <location evidence="1">Cytoplasm</location>
        <location evidence="1">Cytoskeleton</location>
    </subcellularLocation>
</comment>
<feature type="region of interest" description="Disordered" evidence="4">
    <location>
        <begin position="1486"/>
        <end position="1508"/>
    </location>
</feature>
<name>A0A9P8HYZ5_9PEZI</name>
<feature type="compositionally biased region" description="Low complexity" evidence="4">
    <location>
        <begin position="1691"/>
        <end position="1707"/>
    </location>
</feature>
<feature type="region of interest" description="Disordered" evidence="4">
    <location>
        <begin position="1073"/>
        <end position="1227"/>
    </location>
</feature>
<dbReference type="GO" id="GO:0008017">
    <property type="term" value="F:microtubule binding"/>
    <property type="evidence" value="ECO:0007669"/>
    <property type="project" value="InterPro"/>
</dbReference>
<feature type="region of interest" description="Disordered" evidence="4">
    <location>
        <begin position="1260"/>
        <end position="1444"/>
    </location>
</feature>
<evidence type="ECO:0000256" key="2">
    <source>
        <dbReference type="ARBA" id="ARBA00022490"/>
    </source>
</evidence>
<dbReference type="SUPFAM" id="SSF143575">
    <property type="entry name" value="GAS2 domain-like"/>
    <property type="match status" value="1"/>
</dbReference>
<dbReference type="PROSITE" id="PS51460">
    <property type="entry name" value="GAR"/>
    <property type="match status" value="1"/>
</dbReference>
<feature type="compositionally biased region" description="Basic and acidic residues" evidence="4">
    <location>
        <begin position="583"/>
        <end position="594"/>
    </location>
</feature>
<dbReference type="Proteomes" id="UP000698800">
    <property type="component" value="Unassembled WGS sequence"/>
</dbReference>
<evidence type="ECO:0000259" key="5">
    <source>
        <dbReference type="PROSITE" id="PS51460"/>
    </source>
</evidence>
<feature type="compositionally biased region" description="Acidic residues" evidence="4">
    <location>
        <begin position="183"/>
        <end position="197"/>
    </location>
</feature>
<feature type="compositionally biased region" description="Polar residues" evidence="4">
    <location>
        <begin position="1366"/>
        <end position="1380"/>
    </location>
</feature>
<feature type="region of interest" description="Disordered" evidence="4">
    <location>
        <begin position="1749"/>
        <end position="1780"/>
    </location>
</feature>
<dbReference type="Gene3D" id="3.30.920.20">
    <property type="entry name" value="Gas2-like domain"/>
    <property type="match status" value="1"/>
</dbReference>
<evidence type="ECO:0000313" key="7">
    <source>
        <dbReference type="Proteomes" id="UP000698800"/>
    </source>
</evidence>
<feature type="compositionally biased region" description="Polar residues" evidence="4">
    <location>
        <begin position="1307"/>
        <end position="1337"/>
    </location>
</feature>
<dbReference type="EMBL" id="JAGHQL010000289">
    <property type="protein sequence ID" value="KAH0534020.1"/>
    <property type="molecule type" value="Genomic_DNA"/>
</dbReference>
<evidence type="ECO:0000313" key="6">
    <source>
        <dbReference type="EMBL" id="KAH0534020.1"/>
    </source>
</evidence>
<keyword evidence="7" id="KW-1185">Reference proteome</keyword>
<organism evidence="6 7">
    <name type="scientific">Glutinoglossum americanum</name>
    <dbReference type="NCBI Taxonomy" id="1670608"/>
    <lineage>
        <taxon>Eukaryota</taxon>
        <taxon>Fungi</taxon>
        <taxon>Dikarya</taxon>
        <taxon>Ascomycota</taxon>
        <taxon>Pezizomycotina</taxon>
        <taxon>Geoglossomycetes</taxon>
        <taxon>Geoglossales</taxon>
        <taxon>Geoglossaceae</taxon>
        <taxon>Glutinoglossum</taxon>
    </lineage>
</organism>
<feature type="region of interest" description="Disordered" evidence="4">
    <location>
        <begin position="1"/>
        <end position="40"/>
    </location>
</feature>
<protein>
    <recommendedName>
        <fullName evidence="5">GAR domain-containing protein</fullName>
    </recommendedName>
</protein>
<feature type="compositionally biased region" description="Polar residues" evidence="4">
    <location>
        <begin position="810"/>
        <end position="820"/>
    </location>
</feature>
<proteinExistence type="predicted"/>
<feature type="region of interest" description="Disordered" evidence="4">
    <location>
        <begin position="1592"/>
        <end position="1727"/>
    </location>
</feature>
<gene>
    <name evidence="6" type="ORF">FGG08_007374</name>
</gene>
<feature type="region of interest" description="Disordered" evidence="4">
    <location>
        <begin position="175"/>
        <end position="197"/>
    </location>
</feature>
<feature type="compositionally biased region" description="Low complexity" evidence="4">
    <location>
        <begin position="1659"/>
        <end position="1678"/>
    </location>
</feature>
<dbReference type="InterPro" id="IPR036534">
    <property type="entry name" value="GAR_dom_sf"/>
</dbReference>
<keyword evidence="2" id="KW-0963">Cytoplasm</keyword>
<evidence type="ECO:0000256" key="4">
    <source>
        <dbReference type="SAM" id="MobiDB-lite"/>
    </source>
</evidence>
<feature type="compositionally biased region" description="Basic and acidic residues" evidence="4">
    <location>
        <begin position="1592"/>
        <end position="1607"/>
    </location>
</feature>
<feature type="compositionally biased region" description="Basic residues" evidence="4">
    <location>
        <begin position="1768"/>
        <end position="1780"/>
    </location>
</feature>
<feature type="compositionally biased region" description="Polar residues" evidence="4">
    <location>
        <begin position="844"/>
        <end position="853"/>
    </location>
</feature>
<feature type="region of interest" description="Disordered" evidence="4">
    <location>
        <begin position="451"/>
        <end position="495"/>
    </location>
</feature>
<comment type="caution">
    <text evidence="6">The sequence shown here is derived from an EMBL/GenBank/DDBJ whole genome shotgun (WGS) entry which is preliminary data.</text>
</comment>
<feature type="compositionally biased region" description="Polar residues" evidence="4">
    <location>
        <begin position="1024"/>
        <end position="1043"/>
    </location>
</feature>